<proteinExistence type="predicted"/>
<evidence type="ECO:0000256" key="1">
    <source>
        <dbReference type="ARBA" id="ARBA00004123"/>
    </source>
</evidence>
<protein>
    <recommendedName>
        <fullName evidence="8">C2H2-type domain-containing protein</fullName>
    </recommendedName>
</protein>
<sequence length="138" mass="14559">MGKSDSSKEESDQEERENEEAGSSNMSSRVNSPPLSSIDLNAPLSLDLNLSFNPPNPGTSQSEEGAGGGGDGGDARVIGVRVGVGVGPPGSRIFSCNYCRRKFYSSQALGGHQNAHKRERTIAKRAMRIGLLADSHLS</sequence>
<feature type="compositionally biased region" description="Basic and acidic residues" evidence="7">
    <location>
        <begin position="1"/>
        <end position="10"/>
    </location>
</feature>
<dbReference type="GO" id="GO:0005634">
    <property type="term" value="C:nucleus"/>
    <property type="evidence" value="ECO:0007669"/>
    <property type="project" value="UniProtKB-SubCell"/>
</dbReference>
<dbReference type="GO" id="GO:0008270">
    <property type="term" value="F:zinc ion binding"/>
    <property type="evidence" value="ECO:0007669"/>
    <property type="project" value="UniProtKB-KW"/>
</dbReference>
<dbReference type="AlphaFoldDB" id="A0A7C8ZZ93"/>
<dbReference type="PANTHER" id="PTHR47287:SF15">
    <property type="entry name" value="ZINC FINGER PROTEIN 3-LIKE"/>
    <property type="match status" value="1"/>
</dbReference>
<feature type="region of interest" description="Disordered" evidence="7">
    <location>
        <begin position="1"/>
        <end position="77"/>
    </location>
</feature>
<dbReference type="PROSITE" id="PS50157">
    <property type="entry name" value="ZINC_FINGER_C2H2_2"/>
    <property type="match status" value="1"/>
</dbReference>
<dbReference type="EMBL" id="GISG01184849">
    <property type="protein sequence ID" value="MBA4654796.1"/>
    <property type="molecule type" value="Transcribed_RNA"/>
</dbReference>
<keyword evidence="4" id="KW-0862">Zinc</keyword>
<dbReference type="InterPro" id="IPR013087">
    <property type="entry name" value="Znf_C2H2_type"/>
</dbReference>
<dbReference type="GO" id="GO:0009788">
    <property type="term" value="P:negative regulation of abscisic acid-activated signaling pathway"/>
    <property type="evidence" value="ECO:0007669"/>
    <property type="project" value="InterPro"/>
</dbReference>
<evidence type="ECO:0000256" key="3">
    <source>
        <dbReference type="ARBA" id="ARBA00022771"/>
    </source>
</evidence>
<dbReference type="PROSITE" id="PS00028">
    <property type="entry name" value="ZINC_FINGER_C2H2_1"/>
    <property type="match status" value="1"/>
</dbReference>
<evidence type="ECO:0000313" key="9">
    <source>
        <dbReference type="EMBL" id="MBA4654796.1"/>
    </source>
</evidence>
<evidence type="ECO:0000256" key="4">
    <source>
        <dbReference type="ARBA" id="ARBA00022833"/>
    </source>
</evidence>
<evidence type="ECO:0000256" key="2">
    <source>
        <dbReference type="ARBA" id="ARBA00022723"/>
    </source>
</evidence>
<feature type="compositionally biased region" description="Polar residues" evidence="7">
    <location>
        <begin position="48"/>
        <end position="63"/>
    </location>
</feature>
<keyword evidence="3 6" id="KW-0863">Zinc-finger</keyword>
<dbReference type="InterPro" id="IPR044246">
    <property type="entry name" value="ZFP3-like"/>
</dbReference>
<keyword evidence="2" id="KW-0479">Metal-binding</keyword>
<dbReference type="InterPro" id="IPR036236">
    <property type="entry name" value="Znf_C2H2_sf"/>
</dbReference>
<dbReference type="PANTHER" id="PTHR47287">
    <property type="entry name" value="C2H2 AND C2HC ZINC FINGERS SUPERFAMILY PROTEIN"/>
    <property type="match status" value="1"/>
</dbReference>
<evidence type="ECO:0000256" key="7">
    <source>
        <dbReference type="SAM" id="MobiDB-lite"/>
    </source>
</evidence>
<evidence type="ECO:0000256" key="6">
    <source>
        <dbReference type="PROSITE-ProRule" id="PRU00042"/>
    </source>
</evidence>
<evidence type="ECO:0000256" key="5">
    <source>
        <dbReference type="ARBA" id="ARBA00023242"/>
    </source>
</evidence>
<feature type="domain" description="C2H2-type" evidence="8">
    <location>
        <begin position="94"/>
        <end position="121"/>
    </location>
</feature>
<dbReference type="Gene3D" id="3.30.160.60">
    <property type="entry name" value="Classic Zinc Finger"/>
    <property type="match status" value="1"/>
</dbReference>
<comment type="subcellular location">
    <subcellularLocation>
        <location evidence="1">Nucleus</location>
    </subcellularLocation>
</comment>
<organism evidence="9">
    <name type="scientific">Opuntia streptacantha</name>
    <name type="common">Prickly pear cactus</name>
    <name type="synonym">Opuntia cardona</name>
    <dbReference type="NCBI Taxonomy" id="393608"/>
    <lineage>
        <taxon>Eukaryota</taxon>
        <taxon>Viridiplantae</taxon>
        <taxon>Streptophyta</taxon>
        <taxon>Embryophyta</taxon>
        <taxon>Tracheophyta</taxon>
        <taxon>Spermatophyta</taxon>
        <taxon>Magnoliopsida</taxon>
        <taxon>eudicotyledons</taxon>
        <taxon>Gunneridae</taxon>
        <taxon>Pentapetalae</taxon>
        <taxon>Caryophyllales</taxon>
        <taxon>Cactineae</taxon>
        <taxon>Cactaceae</taxon>
        <taxon>Opuntioideae</taxon>
        <taxon>Opuntia</taxon>
    </lineage>
</organism>
<accession>A0A7C8ZZ93</accession>
<reference evidence="9" key="1">
    <citation type="journal article" date="2013" name="J. Plant Res.">
        <title>Effect of fungi and light on seed germination of three Opuntia species from semiarid lands of central Mexico.</title>
        <authorList>
            <person name="Delgado-Sanchez P."/>
            <person name="Jimenez-Bremont J.F."/>
            <person name="Guerrero-Gonzalez Mde L."/>
            <person name="Flores J."/>
        </authorList>
    </citation>
    <scope>NUCLEOTIDE SEQUENCE</scope>
    <source>
        <tissue evidence="9">Cladode</tissue>
    </source>
</reference>
<feature type="compositionally biased region" description="Polar residues" evidence="7">
    <location>
        <begin position="21"/>
        <end position="39"/>
    </location>
</feature>
<feature type="compositionally biased region" description="Acidic residues" evidence="7">
    <location>
        <begin position="11"/>
        <end position="20"/>
    </location>
</feature>
<reference evidence="9" key="2">
    <citation type="submission" date="2020-07" db="EMBL/GenBank/DDBJ databases">
        <authorList>
            <person name="Vera ALvarez R."/>
            <person name="Arias-Moreno D.M."/>
            <person name="Jimenez-Jacinto V."/>
            <person name="Jimenez-Bremont J.F."/>
            <person name="Swaminathan K."/>
            <person name="Moose S.P."/>
            <person name="Guerrero-Gonzalez M.L."/>
            <person name="Marino-Ramirez L."/>
            <person name="Landsman D."/>
            <person name="Rodriguez-Kessler M."/>
            <person name="Delgado-Sanchez P."/>
        </authorList>
    </citation>
    <scope>NUCLEOTIDE SEQUENCE</scope>
    <source>
        <tissue evidence="9">Cladode</tissue>
    </source>
</reference>
<name>A0A7C8ZZ93_OPUST</name>
<keyword evidence="5" id="KW-0539">Nucleus</keyword>
<dbReference type="SUPFAM" id="SSF57667">
    <property type="entry name" value="beta-beta-alpha zinc fingers"/>
    <property type="match status" value="1"/>
</dbReference>
<evidence type="ECO:0000259" key="8">
    <source>
        <dbReference type="PROSITE" id="PS50157"/>
    </source>
</evidence>